<sequence length="100" mass="11722">MLKLVFCEHKSWIKSAGRTVVHFWEHRYLLLKPRAWQKTEILNSRDHKDNSTATFSNLSGNRLHTVNRSSFTELDSLEVLNLDGNPLSRKVVKWNRYVVG</sequence>
<accession>A0A914R7Y0</accession>
<dbReference type="Proteomes" id="UP000887564">
    <property type="component" value="Unplaced"/>
</dbReference>
<dbReference type="WBParaSite" id="PEQ_0000236801-mRNA-1">
    <property type="protein sequence ID" value="PEQ_0000236801-mRNA-1"/>
    <property type="gene ID" value="PEQ_0000236801"/>
</dbReference>
<reference evidence="2" key="1">
    <citation type="submission" date="2022-11" db="UniProtKB">
        <authorList>
            <consortium name="WormBaseParasite"/>
        </authorList>
    </citation>
    <scope>IDENTIFICATION</scope>
</reference>
<name>A0A914R7Y0_PAREQ</name>
<dbReference type="SUPFAM" id="SSF52058">
    <property type="entry name" value="L domain-like"/>
    <property type="match status" value="1"/>
</dbReference>
<dbReference type="InterPro" id="IPR032675">
    <property type="entry name" value="LRR_dom_sf"/>
</dbReference>
<evidence type="ECO:0000313" key="1">
    <source>
        <dbReference type="Proteomes" id="UP000887564"/>
    </source>
</evidence>
<dbReference type="Gene3D" id="3.80.10.10">
    <property type="entry name" value="Ribonuclease Inhibitor"/>
    <property type="match status" value="1"/>
</dbReference>
<organism evidence="1 2">
    <name type="scientific">Parascaris equorum</name>
    <name type="common">Equine roundworm</name>
    <dbReference type="NCBI Taxonomy" id="6256"/>
    <lineage>
        <taxon>Eukaryota</taxon>
        <taxon>Metazoa</taxon>
        <taxon>Ecdysozoa</taxon>
        <taxon>Nematoda</taxon>
        <taxon>Chromadorea</taxon>
        <taxon>Rhabditida</taxon>
        <taxon>Spirurina</taxon>
        <taxon>Ascaridomorpha</taxon>
        <taxon>Ascaridoidea</taxon>
        <taxon>Ascarididae</taxon>
        <taxon>Parascaris</taxon>
    </lineage>
</organism>
<evidence type="ECO:0000313" key="2">
    <source>
        <dbReference type="WBParaSite" id="PEQ_0000236801-mRNA-1"/>
    </source>
</evidence>
<dbReference type="AlphaFoldDB" id="A0A914R7Y0"/>
<proteinExistence type="predicted"/>
<keyword evidence="1" id="KW-1185">Reference proteome</keyword>
<protein>
    <submittedName>
        <fullName evidence="2">Uncharacterized protein</fullName>
    </submittedName>
</protein>